<gene>
    <name evidence="2" type="ORF">PLEPLA_LOCUS42196</name>
</gene>
<accession>A0A9N7VRJ8</accession>
<protein>
    <submittedName>
        <fullName evidence="2">Uncharacterized protein</fullName>
    </submittedName>
</protein>
<reference evidence="2" key="1">
    <citation type="submission" date="2020-03" db="EMBL/GenBank/DDBJ databases">
        <authorList>
            <person name="Weist P."/>
        </authorList>
    </citation>
    <scope>NUCLEOTIDE SEQUENCE</scope>
</reference>
<comment type="caution">
    <text evidence="2">The sequence shown here is derived from an EMBL/GenBank/DDBJ whole genome shotgun (WGS) entry which is preliminary data.</text>
</comment>
<organism evidence="2 3">
    <name type="scientific">Pleuronectes platessa</name>
    <name type="common">European plaice</name>
    <dbReference type="NCBI Taxonomy" id="8262"/>
    <lineage>
        <taxon>Eukaryota</taxon>
        <taxon>Metazoa</taxon>
        <taxon>Chordata</taxon>
        <taxon>Craniata</taxon>
        <taxon>Vertebrata</taxon>
        <taxon>Euteleostomi</taxon>
        <taxon>Actinopterygii</taxon>
        <taxon>Neopterygii</taxon>
        <taxon>Teleostei</taxon>
        <taxon>Neoteleostei</taxon>
        <taxon>Acanthomorphata</taxon>
        <taxon>Carangaria</taxon>
        <taxon>Pleuronectiformes</taxon>
        <taxon>Pleuronectoidei</taxon>
        <taxon>Pleuronectidae</taxon>
        <taxon>Pleuronectes</taxon>
    </lineage>
</organism>
<dbReference type="EMBL" id="CADEAL010004213">
    <property type="protein sequence ID" value="CAB1454430.1"/>
    <property type="molecule type" value="Genomic_DNA"/>
</dbReference>
<name>A0A9N7VRJ8_PLEPL</name>
<dbReference type="Proteomes" id="UP001153269">
    <property type="component" value="Unassembled WGS sequence"/>
</dbReference>
<evidence type="ECO:0000313" key="3">
    <source>
        <dbReference type="Proteomes" id="UP001153269"/>
    </source>
</evidence>
<proteinExistence type="predicted"/>
<feature type="region of interest" description="Disordered" evidence="1">
    <location>
        <begin position="1"/>
        <end position="34"/>
    </location>
</feature>
<sequence length="138" mass="14945">MAERCEGVDGGRGAGVSVEEAEKTGRQTDEQTYSLTQFPPIPLLALCHAPSSPPELSLACQNQSQDAMLSASHMGRGWAWAVRVPCARTAPGLQKNAMLRLACERTQLLPAKLFSCHHELYQPTSPGLLQGKGMEQEQ</sequence>
<dbReference type="AlphaFoldDB" id="A0A9N7VRJ8"/>
<evidence type="ECO:0000313" key="2">
    <source>
        <dbReference type="EMBL" id="CAB1454430.1"/>
    </source>
</evidence>
<evidence type="ECO:0000256" key="1">
    <source>
        <dbReference type="SAM" id="MobiDB-lite"/>
    </source>
</evidence>
<feature type="compositionally biased region" description="Basic and acidic residues" evidence="1">
    <location>
        <begin position="20"/>
        <end position="29"/>
    </location>
</feature>
<keyword evidence="3" id="KW-1185">Reference proteome</keyword>